<dbReference type="SUPFAM" id="SSF141452">
    <property type="entry name" value="Hcp1-like"/>
    <property type="match status" value="1"/>
</dbReference>
<proteinExistence type="predicted"/>
<reference evidence="1" key="1">
    <citation type="journal article" date="2014" name="Int. J. Syst. Evol. Microbiol.">
        <title>Complete genome sequence of Corynebacterium casei LMG S-19264T (=DSM 44701T), isolated from a smear-ripened cheese.</title>
        <authorList>
            <consortium name="US DOE Joint Genome Institute (JGI-PGF)"/>
            <person name="Walter F."/>
            <person name="Albersmeier A."/>
            <person name="Kalinowski J."/>
            <person name="Ruckert C."/>
        </authorList>
    </citation>
    <scope>NUCLEOTIDE SEQUENCE</scope>
    <source>
        <strain evidence="1">NBRC 110023</strain>
    </source>
</reference>
<dbReference type="Gene3D" id="2.30.110.20">
    <property type="entry name" value="Hcp1-like"/>
    <property type="match status" value="1"/>
</dbReference>
<organism evidence="1 2">
    <name type="scientific">Agaribacter marinus</name>
    <dbReference type="NCBI Taxonomy" id="1431249"/>
    <lineage>
        <taxon>Bacteria</taxon>
        <taxon>Pseudomonadati</taxon>
        <taxon>Pseudomonadota</taxon>
        <taxon>Gammaproteobacteria</taxon>
        <taxon>Alteromonadales</taxon>
        <taxon>Alteromonadaceae</taxon>
        <taxon>Agaribacter</taxon>
    </lineage>
</organism>
<reference evidence="1" key="2">
    <citation type="submission" date="2023-01" db="EMBL/GenBank/DDBJ databases">
        <title>Draft genome sequence of Agaribacter marinus strain NBRC 110023.</title>
        <authorList>
            <person name="Sun Q."/>
            <person name="Mori K."/>
        </authorList>
    </citation>
    <scope>NUCLEOTIDE SEQUENCE</scope>
    <source>
        <strain evidence="1">NBRC 110023</strain>
    </source>
</reference>
<dbReference type="AlphaFoldDB" id="A0AA37T5H1"/>
<protein>
    <submittedName>
        <fullName evidence="1">Protein hcp1</fullName>
    </submittedName>
</protein>
<gene>
    <name evidence="1" type="primary">hcp1</name>
    <name evidence="1" type="ORF">GCM10007852_27980</name>
</gene>
<dbReference type="InterPro" id="IPR008514">
    <property type="entry name" value="T6SS_Hcp"/>
</dbReference>
<dbReference type="PANTHER" id="PTHR36152:SF5">
    <property type="entry name" value="PROTEIN HCP1"/>
    <property type="match status" value="1"/>
</dbReference>
<comment type="caution">
    <text evidence="1">The sequence shown here is derived from an EMBL/GenBank/DDBJ whole genome shotgun (WGS) entry which is preliminary data.</text>
</comment>
<accession>A0AA37T5H1</accession>
<dbReference type="Pfam" id="PF05638">
    <property type="entry name" value="T6SS_HCP"/>
    <property type="match status" value="1"/>
</dbReference>
<evidence type="ECO:0000313" key="1">
    <source>
        <dbReference type="EMBL" id="GLR71890.1"/>
    </source>
</evidence>
<dbReference type="PANTHER" id="PTHR36152">
    <property type="entry name" value="CYTOPLASMIC PROTEIN-RELATED"/>
    <property type="match status" value="1"/>
</dbReference>
<dbReference type="InterPro" id="IPR036624">
    <property type="entry name" value="Hcp1-lik_sf"/>
</dbReference>
<dbReference type="Proteomes" id="UP001156601">
    <property type="component" value="Unassembled WGS sequence"/>
</dbReference>
<dbReference type="EMBL" id="BSOT01000006">
    <property type="protein sequence ID" value="GLR71890.1"/>
    <property type="molecule type" value="Genomic_DNA"/>
</dbReference>
<dbReference type="InterPro" id="IPR053165">
    <property type="entry name" value="HSI-I_assembly_Hcp1"/>
</dbReference>
<sequence length="163" mass="17520">MAVDMFLKFEGIEGESMDKTHAKTIDVLAWSWGLSQSGTTHMGMGAGAGKASFQDISVTKYIDRSSPTLMQHVAEGKHIEKAKLIVRKAGGNPLEYYVIDMRDIMITSVSTGGSGGEDRLTENVSINFADFKVIYTPQNKDGSGAAAVNFGWGIAENAPKEIA</sequence>
<name>A0AA37T5H1_9ALTE</name>
<evidence type="ECO:0000313" key="2">
    <source>
        <dbReference type="Proteomes" id="UP001156601"/>
    </source>
</evidence>
<dbReference type="RefSeq" id="WP_284218224.1">
    <property type="nucleotide sequence ID" value="NZ_BSOT01000006.1"/>
</dbReference>
<keyword evidence="2" id="KW-1185">Reference proteome</keyword>